<dbReference type="EMBL" id="CM000651">
    <property type="protein sequence ID" value="EED88213.1"/>
    <property type="molecule type" value="Genomic_DNA"/>
</dbReference>
<dbReference type="OMA" id="SIMIADC"/>
<feature type="domain" description="G" evidence="5">
    <location>
        <begin position="128"/>
        <end position="189"/>
    </location>
</feature>
<dbReference type="RefSeq" id="XP_002294379.1">
    <property type="nucleotide sequence ID" value="XM_002294343.1"/>
</dbReference>
<evidence type="ECO:0000256" key="3">
    <source>
        <dbReference type="ARBA" id="ARBA00022801"/>
    </source>
</evidence>
<dbReference type="GO" id="GO:0005525">
    <property type="term" value="F:GTP binding"/>
    <property type="evidence" value="ECO:0007669"/>
    <property type="project" value="UniProtKB-KW"/>
</dbReference>
<dbReference type="PANTHER" id="PTHR45709">
    <property type="entry name" value="LARGE SUBUNIT GTPASE 1 HOMOLOG-RELATED"/>
    <property type="match status" value="1"/>
</dbReference>
<feature type="non-terminal residue" evidence="6">
    <location>
        <position position="1"/>
    </location>
</feature>
<feature type="non-terminal residue" evidence="6">
    <location>
        <position position="232"/>
    </location>
</feature>
<proteinExistence type="predicted"/>
<reference evidence="6 7" key="1">
    <citation type="journal article" date="2004" name="Science">
        <title>The genome of the diatom Thalassiosira pseudonana: ecology, evolution, and metabolism.</title>
        <authorList>
            <person name="Armbrust E.V."/>
            <person name="Berges J.A."/>
            <person name="Bowler C."/>
            <person name="Green B.R."/>
            <person name="Martinez D."/>
            <person name="Putnam N.H."/>
            <person name="Zhou S."/>
            <person name="Allen A.E."/>
            <person name="Apt K.E."/>
            <person name="Bechner M."/>
            <person name="Brzezinski M.A."/>
            <person name="Chaal B.K."/>
            <person name="Chiovitti A."/>
            <person name="Davis A.K."/>
            <person name="Demarest M.S."/>
            <person name="Detter J.C."/>
            <person name="Glavina T."/>
            <person name="Goodstein D."/>
            <person name="Hadi M.Z."/>
            <person name="Hellsten U."/>
            <person name="Hildebrand M."/>
            <person name="Jenkins B.D."/>
            <person name="Jurka J."/>
            <person name="Kapitonov V.V."/>
            <person name="Kroger N."/>
            <person name="Lau W.W."/>
            <person name="Lane T.W."/>
            <person name="Larimer F.W."/>
            <person name="Lippmeier J.C."/>
            <person name="Lucas S."/>
            <person name="Medina M."/>
            <person name="Montsant A."/>
            <person name="Obornik M."/>
            <person name="Parker M.S."/>
            <person name="Palenik B."/>
            <person name="Pazour G.J."/>
            <person name="Richardson P.M."/>
            <person name="Rynearson T.A."/>
            <person name="Saito M.A."/>
            <person name="Schwartz D.C."/>
            <person name="Thamatrakoln K."/>
            <person name="Valentin K."/>
            <person name="Vardi A."/>
            <person name="Wilkerson F.P."/>
            <person name="Rokhsar D.S."/>
        </authorList>
    </citation>
    <scope>NUCLEOTIDE SEQUENCE [LARGE SCALE GENOMIC DNA]</scope>
    <source>
        <strain evidence="6 7">CCMP1335</strain>
    </source>
</reference>
<keyword evidence="7" id="KW-1185">Reference proteome</keyword>
<evidence type="ECO:0000313" key="6">
    <source>
        <dbReference type="EMBL" id="EED88213.1"/>
    </source>
</evidence>
<dbReference type="PaxDb" id="35128-Thaps17657"/>
<accession>B8CE55</accession>
<dbReference type="InterPro" id="IPR006073">
    <property type="entry name" value="GTP-bd"/>
</dbReference>
<name>B8CE55_THAPS</name>
<evidence type="ECO:0000256" key="4">
    <source>
        <dbReference type="ARBA" id="ARBA00023134"/>
    </source>
</evidence>
<dbReference type="CDD" id="cd01857">
    <property type="entry name" value="HSR1_MMR1"/>
    <property type="match status" value="1"/>
</dbReference>
<keyword evidence="2" id="KW-0547">Nucleotide-binding</keyword>
<dbReference type="GeneID" id="7442112"/>
<dbReference type="PANTHER" id="PTHR45709:SF2">
    <property type="entry name" value="LARGE SUBUNIT GTPASE 1 HOMOLOG"/>
    <property type="match status" value="1"/>
</dbReference>
<dbReference type="InterPro" id="IPR043358">
    <property type="entry name" value="GNL1-like"/>
</dbReference>
<dbReference type="Proteomes" id="UP000001449">
    <property type="component" value="Chromosome 17"/>
</dbReference>
<dbReference type="Gene3D" id="3.40.50.300">
    <property type="entry name" value="P-loop containing nucleotide triphosphate hydrolases"/>
    <property type="match status" value="1"/>
</dbReference>
<dbReference type="STRING" id="35128.B8CE55"/>
<evidence type="ECO:0000256" key="1">
    <source>
        <dbReference type="ARBA" id="ARBA00022490"/>
    </source>
</evidence>
<dbReference type="KEGG" id="tps:THAPSDRAFT_17657"/>
<organism evidence="6 7">
    <name type="scientific">Thalassiosira pseudonana</name>
    <name type="common">Marine diatom</name>
    <name type="synonym">Cyclotella nana</name>
    <dbReference type="NCBI Taxonomy" id="35128"/>
    <lineage>
        <taxon>Eukaryota</taxon>
        <taxon>Sar</taxon>
        <taxon>Stramenopiles</taxon>
        <taxon>Ochrophyta</taxon>
        <taxon>Bacillariophyta</taxon>
        <taxon>Coscinodiscophyceae</taxon>
        <taxon>Thalassiosirophycidae</taxon>
        <taxon>Thalassiosirales</taxon>
        <taxon>Thalassiosiraceae</taxon>
        <taxon>Thalassiosira</taxon>
    </lineage>
</organism>
<dbReference type="PRINTS" id="PR00326">
    <property type="entry name" value="GTP1OBG"/>
</dbReference>
<evidence type="ECO:0000259" key="5">
    <source>
        <dbReference type="Pfam" id="PF01926"/>
    </source>
</evidence>
<dbReference type="eggNOG" id="KOG1424">
    <property type="taxonomic scope" value="Eukaryota"/>
</dbReference>
<keyword evidence="4" id="KW-0342">GTP-binding</keyword>
<dbReference type="FunFam" id="3.40.50.300:FF:000963">
    <property type="entry name" value="Guanine nucleotide-binding protein-like 1"/>
    <property type="match status" value="1"/>
</dbReference>
<dbReference type="InterPro" id="IPR027417">
    <property type="entry name" value="P-loop_NTPase"/>
</dbReference>
<gene>
    <name evidence="6" type="ORF">THAPSDRAFT_17657</name>
</gene>
<dbReference type="SUPFAM" id="SSF52540">
    <property type="entry name" value="P-loop containing nucleoside triphosphate hydrolases"/>
    <property type="match status" value="1"/>
</dbReference>
<dbReference type="HOGENOM" id="CLU_1197588_0_0_1"/>
<dbReference type="GO" id="GO:0003924">
    <property type="term" value="F:GTPase activity"/>
    <property type="evidence" value="ECO:0007669"/>
    <property type="project" value="InterPro"/>
</dbReference>
<protein>
    <recommendedName>
        <fullName evidence="5">G domain-containing protein</fullName>
    </recommendedName>
</protein>
<dbReference type="InParanoid" id="B8CE55"/>
<dbReference type="Pfam" id="PF01926">
    <property type="entry name" value="MMR_HSR1"/>
    <property type="match status" value="1"/>
</dbReference>
<evidence type="ECO:0000256" key="2">
    <source>
        <dbReference type="ARBA" id="ARBA00022741"/>
    </source>
</evidence>
<dbReference type="AlphaFoldDB" id="B8CE55"/>
<reference evidence="6 7" key="2">
    <citation type="journal article" date="2008" name="Nature">
        <title>The Phaeodactylum genome reveals the evolutionary history of diatom genomes.</title>
        <authorList>
            <person name="Bowler C."/>
            <person name="Allen A.E."/>
            <person name="Badger J.H."/>
            <person name="Grimwood J."/>
            <person name="Jabbari K."/>
            <person name="Kuo A."/>
            <person name="Maheswari U."/>
            <person name="Martens C."/>
            <person name="Maumus F."/>
            <person name="Otillar R.P."/>
            <person name="Rayko E."/>
            <person name="Salamov A."/>
            <person name="Vandepoele K."/>
            <person name="Beszteri B."/>
            <person name="Gruber A."/>
            <person name="Heijde M."/>
            <person name="Katinka M."/>
            <person name="Mock T."/>
            <person name="Valentin K."/>
            <person name="Verret F."/>
            <person name="Berges J.A."/>
            <person name="Brownlee C."/>
            <person name="Cadoret J.P."/>
            <person name="Chiovitti A."/>
            <person name="Choi C.J."/>
            <person name="Coesel S."/>
            <person name="De Martino A."/>
            <person name="Detter J.C."/>
            <person name="Durkin C."/>
            <person name="Falciatore A."/>
            <person name="Fournet J."/>
            <person name="Haruta M."/>
            <person name="Huysman M.J."/>
            <person name="Jenkins B.D."/>
            <person name="Jiroutova K."/>
            <person name="Jorgensen R.E."/>
            <person name="Joubert Y."/>
            <person name="Kaplan A."/>
            <person name="Kroger N."/>
            <person name="Kroth P.G."/>
            <person name="La Roche J."/>
            <person name="Lindquist E."/>
            <person name="Lommer M."/>
            <person name="Martin-Jezequel V."/>
            <person name="Lopez P.J."/>
            <person name="Lucas S."/>
            <person name="Mangogna M."/>
            <person name="McGinnis K."/>
            <person name="Medlin L.K."/>
            <person name="Montsant A."/>
            <person name="Oudot-Le Secq M.P."/>
            <person name="Napoli C."/>
            <person name="Obornik M."/>
            <person name="Parker M.S."/>
            <person name="Petit J.L."/>
            <person name="Porcel B.M."/>
            <person name="Poulsen N."/>
            <person name="Robison M."/>
            <person name="Rychlewski L."/>
            <person name="Rynearson T.A."/>
            <person name="Schmutz J."/>
            <person name="Shapiro H."/>
            <person name="Siaut M."/>
            <person name="Stanley M."/>
            <person name="Sussman M.R."/>
            <person name="Taylor A.R."/>
            <person name="Vardi A."/>
            <person name="von Dassow P."/>
            <person name="Vyverman W."/>
            <person name="Willis A."/>
            <person name="Wyrwicz L.S."/>
            <person name="Rokhsar D.S."/>
            <person name="Weissenbach J."/>
            <person name="Armbrust E.V."/>
            <person name="Green B.R."/>
            <person name="Van de Peer Y."/>
            <person name="Grigoriev I.V."/>
        </authorList>
    </citation>
    <scope>NUCLEOTIDE SEQUENCE [LARGE SCALE GENOMIC DNA]</scope>
    <source>
        <strain evidence="6 7">CCMP1335</strain>
    </source>
</reference>
<evidence type="ECO:0000313" key="7">
    <source>
        <dbReference type="Proteomes" id="UP000001449"/>
    </source>
</evidence>
<sequence length="232" mass="26074">VWRQLWRVLERSAVVLQIVDARNPLFYLSDDLRAYAMDELGKPMMMIVNKSDYLTERQRKVWSEYFTEKGVDHLFFSAENQPMEKSKDDLLGITNPLTREELIGALTAFAESHGCVPDEKYDNRIQYGMVGFPNVGKSSVINVLVGSSKSLHGVVRVGVAAQPGKTKHFQTLLLPDRDDIMLCDCPGLVFPSFVSSSADMIAAGVFPIAQMRDHWPVVSLICKRVPREVLNA</sequence>
<keyword evidence="3" id="KW-0378">Hydrolase</keyword>
<keyword evidence="1" id="KW-0963">Cytoplasm</keyword>